<evidence type="ECO:0000313" key="2">
    <source>
        <dbReference type="Proteomes" id="UP000789525"/>
    </source>
</evidence>
<protein>
    <submittedName>
        <fullName evidence="1">12297_t:CDS:1</fullName>
    </submittedName>
</protein>
<accession>A0ACA9MZE2</accession>
<dbReference type="Proteomes" id="UP000789525">
    <property type="component" value="Unassembled WGS sequence"/>
</dbReference>
<organism evidence="1 2">
    <name type="scientific">Acaulospora colombiana</name>
    <dbReference type="NCBI Taxonomy" id="27376"/>
    <lineage>
        <taxon>Eukaryota</taxon>
        <taxon>Fungi</taxon>
        <taxon>Fungi incertae sedis</taxon>
        <taxon>Mucoromycota</taxon>
        <taxon>Glomeromycotina</taxon>
        <taxon>Glomeromycetes</taxon>
        <taxon>Diversisporales</taxon>
        <taxon>Acaulosporaceae</taxon>
        <taxon>Acaulospora</taxon>
    </lineage>
</organism>
<name>A0ACA9MZE2_9GLOM</name>
<gene>
    <name evidence="1" type="ORF">ACOLOM_LOCUS7240</name>
</gene>
<proteinExistence type="predicted"/>
<evidence type="ECO:0000313" key="1">
    <source>
        <dbReference type="EMBL" id="CAG8618285.1"/>
    </source>
</evidence>
<dbReference type="EMBL" id="CAJVPT010016331">
    <property type="protein sequence ID" value="CAG8618285.1"/>
    <property type="molecule type" value="Genomic_DNA"/>
</dbReference>
<comment type="caution">
    <text evidence="1">The sequence shown here is derived from an EMBL/GenBank/DDBJ whole genome shotgun (WGS) entry which is preliminary data.</text>
</comment>
<reference evidence="1" key="1">
    <citation type="submission" date="2021-06" db="EMBL/GenBank/DDBJ databases">
        <authorList>
            <person name="Kallberg Y."/>
            <person name="Tangrot J."/>
            <person name="Rosling A."/>
        </authorList>
    </citation>
    <scope>NUCLEOTIDE SEQUENCE</scope>
    <source>
        <strain evidence="1">CL356</strain>
    </source>
</reference>
<feature type="non-terminal residue" evidence="1">
    <location>
        <position position="62"/>
    </location>
</feature>
<sequence>MTSRQPAKLVVLENLSSNNGRNAQKIHLHVENMREFKICAGNHIIVRKHVDENEEVKETIAE</sequence>
<keyword evidence="2" id="KW-1185">Reference proteome</keyword>